<evidence type="ECO:0000256" key="4">
    <source>
        <dbReference type="ARBA" id="ARBA00023029"/>
    </source>
</evidence>
<dbReference type="GO" id="GO:0003918">
    <property type="term" value="F:DNA topoisomerase type II (double strand cut, ATP-hydrolyzing) activity"/>
    <property type="evidence" value="ECO:0007669"/>
    <property type="project" value="UniProtKB-EC"/>
</dbReference>
<evidence type="ECO:0000256" key="1">
    <source>
        <dbReference type="ARBA" id="ARBA00000185"/>
    </source>
</evidence>
<gene>
    <name evidence="9" type="ORF">KI387_013529</name>
</gene>
<dbReference type="Proteomes" id="UP000824469">
    <property type="component" value="Unassembled WGS sequence"/>
</dbReference>
<evidence type="ECO:0000256" key="5">
    <source>
        <dbReference type="ARBA" id="ARBA00023125"/>
    </source>
</evidence>
<evidence type="ECO:0000313" key="9">
    <source>
        <dbReference type="EMBL" id="KAH9301946.1"/>
    </source>
</evidence>
<dbReference type="PRINTS" id="PR00418">
    <property type="entry name" value="TPI2FAMILY"/>
</dbReference>
<evidence type="ECO:0000259" key="8">
    <source>
        <dbReference type="Pfam" id="PF02518"/>
    </source>
</evidence>
<dbReference type="GO" id="GO:0005634">
    <property type="term" value="C:nucleus"/>
    <property type="evidence" value="ECO:0007669"/>
    <property type="project" value="TreeGrafter"/>
</dbReference>
<keyword evidence="4" id="KW-0799">Topoisomerase</keyword>
<proteinExistence type="predicted"/>
<evidence type="ECO:0000256" key="3">
    <source>
        <dbReference type="ARBA" id="ARBA00012895"/>
    </source>
</evidence>
<dbReference type="GO" id="GO:0003677">
    <property type="term" value="F:DNA binding"/>
    <property type="evidence" value="ECO:0007669"/>
    <property type="project" value="UniProtKB-KW"/>
</dbReference>
<dbReference type="InterPro" id="IPR036890">
    <property type="entry name" value="HATPase_C_sf"/>
</dbReference>
<dbReference type="EC" id="5.6.2.2" evidence="3"/>
<organism evidence="9 10">
    <name type="scientific">Taxus chinensis</name>
    <name type="common">Chinese yew</name>
    <name type="synonym">Taxus wallichiana var. chinensis</name>
    <dbReference type="NCBI Taxonomy" id="29808"/>
    <lineage>
        <taxon>Eukaryota</taxon>
        <taxon>Viridiplantae</taxon>
        <taxon>Streptophyta</taxon>
        <taxon>Embryophyta</taxon>
        <taxon>Tracheophyta</taxon>
        <taxon>Spermatophyta</taxon>
        <taxon>Pinopsida</taxon>
        <taxon>Pinidae</taxon>
        <taxon>Conifers II</taxon>
        <taxon>Cupressales</taxon>
        <taxon>Taxaceae</taxon>
        <taxon>Taxus</taxon>
    </lineage>
</organism>
<comment type="caution">
    <text evidence="9">The sequence shown here is derived from an EMBL/GenBank/DDBJ whole genome shotgun (WGS) entry which is preliminary data.</text>
</comment>
<dbReference type="EMBL" id="JAHRHJ020000009">
    <property type="protein sequence ID" value="KAH9301946.1"/>
    <property type="molecule type" value="Genomic_DNA"/>
</dbReference>
<feature type="domain" description="Histidine kinase/HSP90-like ATPase" evidence="8">
    <location>
        <begin position="88"/>
        <end position="181"/>
    </location>
</feature>
<evidence type="ECO:0000256" key="6">
    <source>
        <dbReference type="ARBA" id="ARBA00023235"/>
    </source>
</evidence>
<keyword evidence="10" id="KW-1185">Reference proteome</keyword>
<protein>
    <recommendedName>
        <fullName evidence="3">DNA topoisomerase (ATP-hydrolyzing)</fullName>
        <ecNumber evidence="3">5.6.2.2</ecNumber>
    </recommendedName>
</protein>
<evidence type="ECO:0000256" key="7">
    <source>
        <dbReference type="SAM" id="MobiDB-lite"/>
    </source>
</evidence>
<feature type="region of interest" description="Disordered" evidence="7">
    <location>
        <begin position="1"/>
        <end position="37"/>
    </location>
</feature>
<dbReference type="OMA" id="WISCENN"/>
<dbReference type="PANTHER" id="PTHR10169:SF38">
    <property type="entry name" value="DNA TOPOISOMERASE 2"/>
    <property type="match status" value="1"/>
</dbReference>
<feature type="compositionally biased region" description="Low complexity" evidence="7">
    <location>
        <begin position="19"/>
        <end position="28"/>
    </location>
</feature>
<dbReference type="GO" id="GO:0000819">
    <property type="term" value="P:sister chromatid segregation"/>
    <property type="evidence" value="ECO:0007669"/>
    <property type="project" value="TreeGrafter"/>
</dbReference>
<accession>A0AA38FHH8</accession>
<dbReference type="AlphaFoldDB" id="A0AA38FHH8"/>
<dbReference type="InterPro" id="IPR003594">
    <property type="entry name" value="HATPase_dom"/>
</dbReference>
<sequence length="200" mass="22846">MVVEKEKKPKQKRPLQPCNNNDINIISGNGNGSGPQKTIEETYQKKSQLEHILLRPDTYVGSIERHKQTLWVYEDDTMVQKEIEYVPGLYKIFDEILVNAADNKQRDPSMKNVKVEISVEDNRISVFNDGDGIPVEIHQQEGVYVPELIFGHLLTSSNYDDNVKKTTGGRNGYGAKLTNIFSTEFVIETADGKRQRKYKQ</sequence>
<comment type="catalytic activity">
    <reaction evidence="1">
        <text>ATP-dependent breakage, passage and rejoining of double-stranded DNA.</text>
        <dbReference type="EC" id="5.6.2.2"/>
    </reaction>
</comment>
<dbReference type="GO" id="GO:0000712">
    <property type="term" value="P:resolution of meiotic recombination intermediates"/>
    <property type="evidence" value="ECO:0007669"/>
    <property type="project" value="TreeGrafter"/>
</dbReference>
<keyword evidence="6" id="KW-0413">Isomerase</keyword>
<name>A0AA38FHH8_TAXCH</name>
<dbReference type="SUPFAM" id="SSF55874">
    <property type="entry name" value="ATPase domain of HSP90 chaperone/DNA topoisomerase II/histidine kinase"/>
    <property type="match status" value="1"/>
</dbReference>
<dbReference type="Pfam" id="PF02518">
    <property type="entry name" value="HATPase_c"/>
    <property type="match status" value="1"/>
</dbReference>
<dbReference type="InterPro" id="IPR050634">
    <property type="entry name" value="DNA_Topoisomerase_II"/>
</dbReference>
<feature type="non-terminal residue" evidence="9">
    <location>
        <position position="1"/>
    </location>
</feature>
<reference evidence="9 10" key="1">
    <citation type="journal article" date="2021" name="Nat. Plants">
        <title>The Taxus genome provides insights into paclitaxel biosynthesis.</title>
        <authorList>
            <person name="Xiong X."/>
            <person name="Gou J."/>
            <person name="Liao Q."/>
            <person name="Li Y."/>
            <person name="Zhou Q."/>
            <person name="Bi G."/>
            <person name="Li C."/>
            <person name="Du R."/>
            <person name="Wang X."/>
            <person name="Sun T."/>
            <person name="Guo L."/>
            <person name="Liang H."/>
            <person name="Lu P."/>
            <person name="Wu Y."/>
            <person name="Zhang Z."/>
            <person name="Ro D.K."/>
            <person name="Shang Y."/>
            <person name="Huang S."/>
            <person name="Yan J."/>
        </authorList>
    </citation>
    <scope>NUCLEOTIDE SEQUENCE [LARGE SCALE GENOMIC DNA]</scope>
    <source>
        <strain evidence="9">Ta-2019</strain>
    </source>
</reference>
<dbReference type="PANTHER" id="PTHR10169">
    <property type="entry name" value="DNA TOPOISOMERASE/GYRASE"/>
    <property type="match status" value="1"/>
</dbReference>
<evidence type="ECO:0000256" key="2">
    <source>
        <dbReference type="ARBA" id="ARBA00001946"/>
    </source>
</evidence>
<dbReference type="Gene3D" id="3.30.565.10">
    <property type="entry name" value="Histidine kinase-like ATPase, C-terminal domain"/>
    <property type="match status" value="1"/>
</dbReference>
<keyword evidence="5" id="KW-0238">DNA-binding</keyword>
<comment type="cofactor">
    <cofactor evidence="2">
        <name>Mg(2+)</name>
        <dbReference type="ChEBI" id="CHEBI:18420"/>
    </cofactor>
</comment>
<evidence type="ECO:0000313" key="10">
    <source>
        <dbReference type="Proteomes" id="UP000824469"/>
    </source>
</evidence>